<keyword evidence="13" id="KW-1185">Reference proteome</keyword>
<gene>
    <name evidence="12" type="primary">srrA_4</name>
    <name evidence="12" type="ORF">CLORY_23020</name>
</gene>
<keyword evidence="6" id="KW-0804">Transcription</keyword>
<evidence type="ECO:0000259" key="11">
    <source>
        <dbReference type="PROSITE" id="PS51755"/>
    </source>
</evidence>
<keyword evidence="3" id="KW-0902">Two-component regulatory system</keyword>
<dbReference type="Pfam" id="PF00486">
    <property type="entry name" value="Trans_reg_C"/>
    <property type="match status" value="1"/>
</dbReference>
<evidence type="ECO:0000313" key="13">
    <source>
        <dbReference type="Proteomes" id="UP000190080"/>
    </source>
</evidence>
<keyword evidence="5 9" id="KW-0238">DNA-binding</keyword>
<dbReference type="AlphaFoldDB" id="A0A1V4INF5"/>
<dbReference type="EMBL" id="MZGV01000022">
    <property type="protein sequence ID" value="OPJ61436.1"/>
    <property type="molecule type" value="Genomic_DNA"/>
</dbReference>
<dbReference type="PROSITE" id="PS51755">
    <property type="entry name" value="OMPR_PHOB"/>
    <property type="match status" value="1"/>
</dbReference>
<dbReference type="InterPro" id="IPR036388">
    <property type="entry name" value="WH-like_DNA-bd_sf"/>
</dbReference>
<comment type="function">
    <text evidence="7">May play the central regulatory role in sporulation. It may be an element of the effector pathway responsible for the activation of sporulation genes in response to nutritional stress. Spo0A may act in concert with spo0H (a sigma factor) to control the expression of some genes that are critical to the sporulation process.</text>
</comment>
<sequence>MDNGKNVILLAEDESKLRTTVIEYLKLSGYEVLSAQNGRQALEAFYDNNTIVDLVILDVMMPELNGYEVLDELRINSEVPVIMLTAKSGEEDQLCAFDKGSDDYITKPFKLSLLKAHINAILKRTSSSVVSVKFGGALKIVAESQQVMLDNQIIQTTPKEYELLSYFVDNANMVLTREQILDAVWGYDYDGEVRTVDTIVKQLRAKLTDRYPYIKSIYGVGYRFEV</sequence>
<evidence type="ECO:0000256" key="5">
    <source>
        <dbReference type="ARBA" id="ARBA00023125"/>
    </source>
</evidence>
<dbReference type="Pfam" id="PF00072">
    <property type="entry name" value="Response_reg"/>
    <property type="match status" value="1"/>
</dbReference>
<evidence type="ECO:0000256" key="1">
    <source>
        <dbReference type="ARBA" id="ARBA00018672"/>
    </source>
</evidence>
<dbReference type="GO" id="GO:0006355">
    <property type="term" value="P:regulation of DNA-templated transcription"/>
    <property type="evidence" value="ECO:0007669"/>
    <property type="project" value="InterPro"/>
</dbReference>
<dbReference type="SMART" id="SM00862">
    <property type="entry name" value="Trans_reg_C"/>
    <property type="match status" value="1"/>
</dbReference>
<comment type="caution">
    <text evidence="12">The sequence shown here is derived from an EMBL/GenBank/DDBJ whole genome shotgun (WGS) entry which is preliminary data.</text>
</comment>
<evidence type="ECO:0000313" key="12">
    <source>
        <dbReference type="EMBL" id="OPJ61436.1"/>
    </source>
</evidence>
<evidence type="ECO:0000256" key="6">
    <source>
        <dbReference type="ARBA" id="ARBA00023163"/>
    </source>
</evidence>
<feature type="domain" description="OmpR/PhoB-type" evidence="11">
    <location>
        <begin position="129"/>
        <end position="226"/>
    </location>
</feature>
<evidence type="ECO:0000256" key="3">
    <source>
        <dbReference type="ARBA" id="ARBA00023012"/>
    </source>
</evidence>
<evidence type="ECO:0000256" key="8">
    <source>
        <dbReference type="PROSITE-ProRule" id="PRU00169"/>
    </source>
</evidence>
<protein>
    <recommendedName>
        <fullName evidence="1">Stage 0 sporulation protein A homolog</fullName>
    </recommendedName>
</protein>
<feature type="modified residue" description="4-aspartylphosphate" evidence="8">
    <location>
        <position position="58"/>
    </location>
</feature>
<feature type="DNA-binding region" description="OmpR/PhoB-type" evidence="9">
    <location>
        <begin position="129"/>
        <end position="226"/>
    </location>
</feature>
<dbReference type="InterPro" id="IPR001867">
    <property type="entry name" value="OmpR/PhoB-type_DNA-bd"/>
</dbReference>
<proteinExistence type="predicted"/>
<evidence type="ECO:0000256" key="2">
    <source>
        <dbReference type="ARBA" id="ARBA00022553"/>
    </source>
</evidence>
<keyword evidence="4" id="KW-0805">Transcription regulation</keyword>
<evidence type="ECO:0000256" key="7">
    <source>
        <dbReference type="ARBA" id="ARBA00024867"/>
    </source>
</evidence>
<feature type="domain" description="Response regulatory" evidence="10">
    <location>
        <begin position="7"/>
        <end position="122"/>
    </location>
</feature>
<dbReference type="GO" id="GO:0005829">
    <property type="term" value="C:cytosol"/>
    <property type="evidence" value="ECO:0007669"/>
    <property type="project" value="TreeGrafter"/>
</dbReference>
<reference evidence="12 13" key="1">
    <citation type="submission" date="2017-03" db="EMBL/GenBank/DDBJ databases">
        <title>Genome sequence of Clostridium oryzae DSM 28571.</title>
        <authorList>
            <person name="Poehlein A."/>
            <person name="Daniel R."/>
        </authorList>
    </citation>
    <scope>NUCLEOTIDE SEQUENCE [LARGE SCALE GENOMIC DNA]</scope>
    <source>
        <strain evidence="12 13">DSM 28571</strain>
    </source>
</reference>
<dbReference type="OrthoDB" id="9790442at2"/>
<dbReference type="Proteomes" id="UP000190080">
    <property type="component" value="Unassembled WGS sequence"/>
</dbReference>
<dbReference type="STRING" id="1450648.CLORY_23020"/>
<accession>A0A1V4INF5</accession>
<dbReference type="CDD" id="cd00383">
    <property type="entry name" value="trans_reg_C"/>
    <property type="match status" value="1"/>
</dbReference>
<dbReference type="SUPFAM" id="SSF52172">
    <property type="entry name" value="CheY-like"/>
    <property type="match status" value="1"/>
</dbReference>
<dbReference type="GO" id="GO:0000976">
    <property type="term" value="F:transcription cis-regulatory region binding"/>
    <property type="evidence" value="ECO:0007669"/>
    <property type="project" value="TreeGrafter"/>
</dbReference>
<keyword evidence="2 8" id="KW-0597">Phosphoprotein</keyword>
<dbReference type="Gene3D" id="3.40.50.2300">
    <property type="match status" value="1"/>
</dbReference>
<organism evidence="12 13">
    <name type="scientific">Clostridium oryzae</name>
    <dbReference type="NCBI Taxonomy" id="1450648"/>
    <lineage>
        <taxon>Bacteria</taxon>
        <taxon>Bacillati</taxon>
        <taxon>Bacillota</taxon>
        <taxon>Clostridia</taxon>
        <taxon>Eubacteriales</taxon>
        <taxon>Clostridiaceae</taxon>
        <taxon>Clostridium</taxon>
    </lineage>
</organism>
<dbReference type="GO" id="GO:0000156">
    <property type="term" value="F:phosphorelay response regulator activity"/>
    <property type="evidence" value="ECO:0007669"/>
    <property type="project" value="TreeGrafter"/>
</dbReference>
<dbReference type="InterPro" id="IPR001789">
    <property type="entry name" value="Sig_transdc_resp-reg_receiver"/>
</dbReference>
<dbReference type="FunFam" id="3.40.50.2300:FF:000001">
    <property type="entry name" value="DNA-binding response regulator PhoB"/>
    <property type="match status" value="1"/>
</dbReference>
<evidence type="ECO:0000256" key="4">
    <source>
        <dbReference type="ARBA" id="ARBA00023015"/>
    </source>
</evidence>
<dbReference type="PANTHER" id="PTHR48111:SF73">
    <property type="entry name" value="ALKALINE PHOSPHATASE SYNTHESIS TRANSCRIPTIONAL REGULATORY PROTEIN PHOP"/>
    <property type="match status" value="1"/>
</dbReference>
<evidence type="ECO:0000259" key="10">
    <source>
        <dbReference type="PROSITE" id="PS50110"/>
    </source>
</evidence>
<dbReference type="Gene3D" id="1.10.10.10">
    <property type="entry name" value="Winged helix-like DNA-binding domain superfamily/Winged helix DNA-binding domain"/>
    <property type="match status" value="1"/>
</dbReference>
<dbReference type="InterPro" id="IPR039420">
    <property type="entry name" value="WalR-like"/>
</dbReference>
<dbReference type="PROSITE" id="PS50110">
    <property type="entry name" value="RESPONSE_REGULATORY"/>
    <property type="match status" value="1"/>
</dbReference>
<dbReference type="PANTHER" id="PTHR48111">
    <property type="entry name" value="REGULATOR OF RPOS"/>
    <property type="match status" value="1"/>
</dbReference>
<dbReference type="InterPro" id="IPR011006">
    <property type="entry name" value="CheY-like_superfamily"/>
</dbReference>
<name>A0A1V4INF5_9CLOT</name>
<dbReference type="GO" id="GO:0032993">
    <property type="term" value="C:protein-DNA complex"/>
    <property type="evidence" value="ECO:0007669"/>
    <property type="project" value="TreeGrafter"/>
</dbReference>
<dbReference type="SMART" id="SM00448">
    <property type="entry name" value="REC"/>
    <property type="match status" value="1"/>
</dbReference>
<evidence type="ECO:0000256" key="9">
    <source>
        <dbReference type="PROSITE-ProRule" id="PRU01091"/>
    </source>
</evidence>
<dbReference type="RefSeq" id="WP_079424492.1">
    <property type="nucleotide sequence ID" value="NZ_MZGV01000022.1"/>
</dbReference>
<dbReference type="CDD" id="cd17574">
    <property type="entry name" value="REC_OmpR"/>
    <property type="match status" value="1"/>
</dbReference>